<dbReference type="PROSITE" id="PS50405">
    <property type="entry name" value="GST_CTER"/>
    <property type="match status" value="1"/>
</dbReference>
<dbReference type="InterPro" id="IPR004046">
    <property type="entry name" value="GST_C"/>
</dbReference>
<feature type="domain" description="GST C-terminal" evidence="6">
    <location>
        <begin position="89"/>
        <end position="215"/>
    </location>
</feature>
<comment type="catalytic activity">
    <reaction evidence="4">
        <text>RX + glutathione = an S-substituted glutathione + a halide anion + H(+)</text>
        <dbReference type="Rhea" id="RHEA:16437"/>
        <dbReference type="ChEBI" id="CHEBI:15378"/>
        <dbReference type="ChEBI" id="CHEBI:16042"/>
        <dbReference type="ChEBI" id="CHEBI:17792"/>
        <dbReference type="ChEBI" id="CHEBI:57925"/>
        <dbReference type="ChEBI" id="CHEBI:90779"/>
        <dbReference type="EC" id="2.5.1.18"/>
    </reaction>
</comment>
<dbReference type="EMBL" id="JBHFFA010000002">
    <property type="protein sequence ID" value="KAL2642389.1"/>
    <property type="molecule type" value="Genomic_DNA"/>
</dbReference>
<dbReference type="InterPro" id="IPR010987">
    <property type="entry name" value="Glutathione-S-Trfase_C-like"/>
</dbReference>
<evidence type="ECO:0000256" key="4">
    <source>
        <dbReference type="ARBA" id="ARBA00047960"/>
    </source>
</evidence>
<evidence type="ECO:0000256" key="1">
    <source>
        <dbReference type="ARBA" id="ARBA00010128"/>
    </source>
</evidence>
<evidence type="ECO:0000313" key="8">
    <source>
        <dbReference type="Proteomes" id="UP001605036"/>
    </source>
</evidence>
<dbReference type="FunFam" id="3.40.30.10:FF:000016">
    <property type="entry name" value="Glutathione S-transferase F2"/>
    <property type="match status" value="1"/>
</dbReference>
<sequence length="215" mass="24403">MAVKVYGIPLSTATRNAMATLYEKGVEFELVTVNMKEGAHKRPEHLKLNPFGKVPVYQDEDVTLFESRAINRYISTKYEGQGTPLFGKTPSEKALVEQWIEVEGQNYYPAMSPLNYQLFFKKMFSGEGPDEAIVATNVQKLNAVLDIYEARLAESKYLAGDFFSLADLSHYAQTEYFMKHSGKSDLITSRPHVASWWEDISNRSSWQKTITYGSS</sequence>
<evidence type="ECO:0000256" key="3">
    <source>
        <dbReference type="ARBA" id="ARBA00022679"/>
    </source>
</evidence>
<feature type="domain" description="GST N-terminal" evidence="5">
    <location>
        <begin position="1"/>
        <end position="82"/>
    </location>
</feature>
<dbReference type="GO" id="GO:0004364">
    <property type="term" value="F:glutathione transferase activity"/>
    <property type="evidence" value="ECO:0007669"/>
    <property type="project" value="UniProtKB-EC"/>
</dbReference>
<dbReference type="InterPro" id="IPR004045">
    <property type="entry name" value="Glutathione_S-Trfase_N"/>
</dbReference>
<name>A0ABD1Z3P9_9MARC</name>
<dbReference type="InterPro" id="IPR036282">
    <property type="entry name" value="Glutathione-S-Trfase_C_sf"/>
</dbReference>
<gene>
    <name evidence="7" type="ORF">R1flu_009976</name>
</gene>
<dbReference type="InterPro" id="IPR036249">
    <property type="entry name" value="Thioredoxin-like_sf"/>
</dbReference>
<dbReference type="SUPFAM" id="SSF52833">
    <property type="entry name" value="Thioredoxin-like"/>
    <property type="match status" value="1"/>
</dbReference>
<dbReference type="SFLD" id="SFLDS00019">
    <property type="entry name" value="Glutathione_Transferase_(cytos"/>
    <property type="match status" value="1"/>
</dbReference>
<keyword evidence="3" id="KW-0808">Transferase</keyword>
<dbReference type="Pfam" id="PF02798">
    <property type="entry name" value="GST_N"/>
    <property type="match status" value="1"/>
</dbReference>
<dbReference type="Gene3D" id="1.20.1050.10">
    <property type="match status" value="1"/>
</dbReference>
<dbReference type="SUPFAM" id="SSF47616">
    <property type="entry name" value="GST C-terminal domain-like"/>
    <property type="match status" value="1"/>
</dbReference>
<dbReference type="FunFam" id="1.20.1050.10:FF:000004">
    <property type="entry name" value="Glutathione S-transferase F2"/>
    <property type="match status" value="1"/>
</dbReference>
<dbReference type="SFLD" id="SFLDG00358">
    <property type="entry name" value="Main_(cytGST)"/>
    <property type="match status" value="1"/>
</dbReference>
<dbReference type="PANTHER" id="PTHR43900">
    <property type="entry name" value="GLUTATHIONE S-TRANSFERASE RHO"/>
    <property type="match status" value="1"/>
</dbReference>
<evidence type="ECO:0000256" key="2">
    <source>
        <dbReference type="ARBA" id="ARBA00012452"/>
    </source>
</evidence>
<dbReference type="PANTHER" id="PTHR43900:SF3">
    <property type="entry name" value="GLUTATHIONE S-TRANSFERASE RHO"/>
    <property type="match status" value="1"/>
</dbReference>
<protein>
    <recommendedName>
        <fullName evidence="2">glutathione transferase</fullName>
        <ecNumber evidence="2">2.5.1.18</ecNumber>
    </recommendedName>
</protein>
<dbReference type="AlphaFoldDB" id="A0ABD1Z3P9"/>
<dbReference type="InterPro" id="IPR034347">
    <property type="entry name" value="GST_Phi_C"/>
</dbReference>
<evidence type="ECO:0000259" key="6">
    <source>
        <dbReference type="PROSITE" id="PS50405"/>
    </source>
</evidence>
<dbReference type="SFLD" id="SFLDG01154">
    <property type="entry name" value="Main.5:_Phi-like"/>
    <property type="match status" value="1"/>
</dbReference>
<organism evidence="7 8">
    <name type="scientific">Riccia fluitans</name>
    <dbReference type="NCBI Taxonomy" id="41844"/>
    <lineage>
        <taxon>Eukaryota</taxon>
        <taxon>Viridiplantae</taxon>
        <taxon>Streptophyta</taxon>
        <taxon>Embryophyta</taxon>
        <taxon>Marchantiophyta</taxon>
        <taxon>Marchantiopsida</taxon>
        <taxon>Marchantiidae</taxon>
        <taxon>Marchantiales</taxon>
        <taxon>Ricciaceae</taxon>
        <taxon>Riccia</taxon>
    </lineage>
</organism>
<dbReference type="InterPro" id="IPR040079">
    <property type="entry name" value="Glutathione_S-Trfase"/>
</dbReference>
<comment type="similarity">
    <text evidence="1">Belongs to the GST superfamily. Phi family.</text>
</comment>
<dbReference type="CDD" id="cd03053">
    <property type="entry name" value="GST_N_Phi"/>
    <property type="match status" value="1"/>
</dbReference>
<proteinExistence type="inferred from homology"/>
<keyword evidence="8" id="KW-1185">Reference proteome</keyword>
<dbReference type="Gene3D" id="3.40.30.10">
    <property type="entry name" value="Glutaredoxin"/>
    <property type="match status" value="1"/>
</dbReference>
<dbReference type="EC" id="2.5.1.18" evidence="2"/>
<comment type="caution">
    <text evidence="7">The sequence shown here is derived from an EMBL/GenBank/DDBJ whole genome shotgun (WGS) entry which is preliminary data.</text>
</comment>
<dbReference type="Proteomes" id="UP001605036">
    <property type="component" value="Unassembled WGS sequence"/>
</dbReference>
<accession>A0ABD1Z3P9</accession>
<evidence type="ECO:0000259" key="5">
    <source>
        <dbReference type="PROSITE" id="PS50404"/>
    </source>
</evidence>
<dbReference type="GO" id="GO:0009636">
    <property type="term" value="P:response to toxic substance"/>
    <property type="evidence" value="ECO:0007669"/>
    <property type="project" value="UniProtKB-ARBA"/>
</dbReference>
<reference evidence="7 8" key="1">
    <citation type="submission" date="2024-09" db="EMBL/GenBank/DDBJ databases">
        <title>Chromosome-scale assembly of Riccia fluitans.</title>
        <authorList>
            <person name="Paukszto L."/>
            <person name="Sawicki J."/>
            <person name="Karawczyk K."/>
            <person name="Piernik-Szablinska J."/>
            <person name="Szczecinska M."/>
            <person name="Mazdziarz M."/>
        </authorList>
    </citation>
    <scope>NUCLEOTIDE SEQUENCE [LARGE SCALE GENOMIC DNA]</scope>
    <source>
        <strain evidence="7">Rf_01</strain>
        <tissue evidence="7">Aerial parts of the thallus</tissue>
    </source>
</reference>
<evidence type="ECO:0000313" key="7">
    <source>
        <dbReference type="EMBL" id="KAL2642389.1"/>
    </source>
</evidence>
<dbReference type="PROSITE" id="PS50404">
    <property type="entry name" value="GST_NTER"/>
    <property type="match status" value="1"/>
</dbReference>
<dbReference type="CDD" id="cd03187">
    <property type="entry name" value="GST_C_Phi"/>
    <property type="match status" value="1"/>
</dbReference>
<dbReference type="Pfam" id="PF00043">
    <property type="entry name" value="GST_C"/>
    <property type="match status" value="1"/>
</dbReference>